<reference evidence="2" key="1">
    <citation type="submission" date="2016-10" db="EMBL/GenBank/DDBJ databases">
        <authorList>
            <person name="Varghese N."/>
            <person name="Submissions S."/>
        </authorList>
    </citation>
    <scope>NUCLEOTIDE SEQUENCE [LARGE SCALE GENOMIC DNA]</scope>
    <source>
        <strain evidence="2">ATCC 35263</strain>
    </source>
</reference>
<name>A0A1H6FUG6_THEAL</name>
<gene>
    <name evidence="1" type="ORF">SAMN02745716_1389</name>
</gene>
<keyword evidence="2" id="KW-1185">Reference proteome</keyword>
<dbReference type="EMBL" id="FNWJ01000002">
    <property type="protein sequence ID" value="SEH13900.1"/>
    <property type="molecule type" value="Genomic_DNA"/>
</dbReference>
<proteinExistence type="predicted"/>
<accession>A0A1H6FUG6</accession>
<dbReference type="OrthoDB" id="5244880at2"/>
<evidence type="ECO:0000313" key="2">
    <source>
        <dbReference type="Proteomes" id="UP000222056"/>
    </source>
</evidence>
<sequence length="98" mass="10696">MPSRAEVKNLEVISKAIDQHNANCEWPAVAIEMNPFEVERLGWDEIRGLPIRPNPNMGTGTFRIVCAREEGEPGEVVEAVAEQTVPVAVPVGPQNSCC</sequence>
<evidence type="ECO:0000313" key="1">
    <source>
        <dbReference type="EMBL" id="SEH13900.1"/>
    </source>
</evidence>
<dbReference type="RefSeq" id="WP_093117631.1">
    <property type="nucleotide sequence ID" value="NZ_FNWJ01000002.1"/>
</dbReference>
<organism evidence="1 2">
    <name type="scientific">Thermoleophilum album</name>
    <dbReference type="NCBI Taxonomy" id="29539"/>
    <lineage>
        <taxon>Bacteria</taxon>
        <taxon>Bacillati</taxon>
        <taxon>Actinomycetota</taxon>
        <taxon>Thermoleophilia</taxon>
        <taxon>Thermoleophilales</taxon>
        <taxon>Thermoleophilaceae</taxon>
        <taxon>Thermoleophilum</taxon>
    </lineage>
</organism>
<dbReference type="STRING" id="29539.SAMN02745716_1389"/>
<protein>
    <submittedName>
        <fullName evidence="1">Uncharacterized protein</fullName>
    </submittedName>
</protein>
<dbReference type="AlphaFoldDB" id="A0A1H6FUG6"/>
<dbReference type="Proteomes" id="UP000222056">
    <property type="component" value="Unassembled WGS sequence"/>
</dbReference>